<feature type="non-terminal residue" evidence="2">
    <location>
        <position position="1"/>
    </location>
</feature>
<evidence type="ECO:0000259" key="1">
    <source>
        <dbReference type="Pfam" id="PF03732"/>
    </source>
</evidence>
<evidence type="ECO:0000313" key="2">
    <source>
        <dbReference type="EMBL" id="RDY03142.1"/>
    </source>
</evidence>
<dbReference type="Pfam" id="PF03732">
    <property type="entry name" value="Retrotrans_gag"/>
    <property type="match status" value="1"/>
</dbReference>
<name>A0A371HKA4_MUCPR</name>
<dbReference type="OrthoDB" id="1417698at2759"/>
<accession>A0A371HKA4</accession>
<organism evidence="2 3">
    <name type="scientific">Mucuna pruriens</name>
    <name type="common">Velvet bean</name>
    <name type="synonym">Dolichos pruriens</name>
    <dbReference type="NCBI Taxonomy" id="157652"/>
    <lineage>
        <taxon>Eukaryota</taxon>
        <taxon>Viridiplantae</taxon>
        <taxon>Streptophyta</taxon>
        <taxon>Embryophyta</taxon>
        <taxon>Tracheophyta</taxon>
        <taxon>Spermatophyta</taxon>
        <taxon>Magnoliopsida</taxon>
        <taxon>eudicotyledons</taxon>
        <taxon>Gunneridae</taxon>
        <taxon>Pentapetalae</taxon>
        <taxon>rosids</taxon>
        <taxon>fabids</taxon>
        <taxon>Fabales</taxon>
        <taxon>Fabaceae</taxon>
        <taxon>Papilionoideae</taxon>
        <taxon>50 kb inversion clade</taxon>
        <taxon>NPAAA clade</taxon>
        <taxon>indigoferoid/millettioid clade</taxon>
        <taxon>Phaseoleae</taxon>
        <taxon>Mucuna</taxon>
    </lineage>
</organism>
<keyword evidence="3" id="KW-1185">Reference proteome</keyword>
<gene>
    <name evidence="2" type="ORF">CR513_13309</name>
</gene>
<dbReference type="EMBL" id="QJKJ01002373">
    <property type="protein sequence ID" value="RDY03142.1"/>
    <property type="molecule type" value="Genomic_DNA"/>
</dbReference>
<reference evidence="2" key="1">
    <citation type="submission" date="2018-05" db="EMBL/GenBank/DDBJ databases">
        <title>Draft genome of Mucuna pruriens seed.</title>
        <authorList>
            <person name="Nnadi N.E."/>
            <person name="Vos R."/>
            <person name="Hasami M.H."/>
            <person name="Devisetty U.K."/>
            <person name="Aguiy J.C."/>
        </authorList>
    </citation>
    <scope>NUCLEOTIDE SEQUENCE [LARGE SCALE GENOMIC DNA]</scope>
    <source>
        <strain evidence="2">JCA_2017</strain>
    </source>
</reference>
<dbReference type="Proteomes" id="UP000257109">
    <property type="component" value="Unassembled WGS sequence"/>
</dbReference>
<evidence type="ECO:0000313" key="3">
    <source>
        <dbReference type="Proteomes" id="UP000257109"/>
    </source>
</evidence>
<sequence length="193" mass="22478">MLTRSKRPRLQFDLEIEKVAPKNMKAKKDIARNHKEPYNYDYFILTIGVTDNINRSVVRVNNFKLKPALINIGLPSEESIAHLKKFLHFADTIKINVPVNVICLWIFSFSLVDRALEWLIALLHEAITTWDECTHKFLLKYFHLSKSNKKGHHEHFSEMFHMCPHHDFPIGQMVQIFYSGLSTLNQTGIDATC</sequence>
<feature type="domain" description="Retrotransposon gag" evidence="1">
    <location>
        <begin position="106"/>
        <end position="149"/>
    </location>
</feature>
<proteinExistence type="predicted"/>
<dbReference type="AlphaFoldDB" id="A0A371HKA4"/>
<protein>
    <recommendedName>
        <fullName evidence="1">Retrotransposon gag domain-containing protein</fullName>
    </recommendedName>
</protein>
<dbReference type="InterPro" id="IPR005162">
    <property type="entry name" value="Retrotrans_gag_dom"/>
</dbReference>
<comment type="caution">
    <text evidence="2">The sequence shown here is derived from an EMBL/GenBank/DDBJ whole genome shotgun (WGS) entry which is preliminary data.</text>
</comment>